<comment type="function">
    <text evidence="3">Positive regulator of sigma-B activity. Non-phosphorylated RsbV binds to RsbW, preventing its association with sigma-B. When phosphorylated, releases RsbW, which is then free to complex with and inactivate sigma-B.</text>
</comment>
<evidence type="ECO:0000259" key="5">
    <source>
        <dbReference type="PROSITE" id="PS50801"/>
    </source>
</evidence>
<evidence type="ECO:0000256" key="2">
    <source>
        <dbReference type="ARBA" id="ARBA00022553"/>
    </source>
</evidence>
<dbReference type="CDD" id="cd07043">
    <property type="entry name" value="STAS_anti-anti-sigma_factors"/>
    <property type="match status" value="1"/>
</dbReference>
<dbReference type="SUPFAM" id="SSF52091">
    <property type="entry name" value="SpoIIaa-like"/>
    <property type="match status" value="1"/>
</dbReference>
<dbReference type="InterPro" id="IPR002645">
    <property type="entry name" value="STAS_dom"/>
</dbReference>
<keyword evidence="7" id="KW-1185">Reference proteome</keyword>
<accession>A0ABT9ZMY7</accession>
<sequence length="110" mass="12465">MDIKVEIKSLDNKKQVFIEGEIDVYTAQKLKETLHPLAEGENPHVIINLEHVSYMDSTGLGVFIGFLKLIRKKDGQLSLVQLSERLERLFRITGLNDIIDISSKSEGEVQ</sequence>
<comment type="similarity">
    <text evidence="1 4">Belongs to the anti-sigma-factor antagonist family.</text>
</comment>
<dbReference type="Proteomes" id="UP001234495">
    <property type="component" value="Unassembled WGS sequence"/>
</dbReference>
<reference evidence="6 7" key="1">
    <citation type="submission" date="2023-07" db="EMBL/GenBank/DDBJ databases">
        <title>Genomic Encyclopedia of Type Strains, Phase IV (KMG-IV): sequencing the most valuable type-strain genomes for metagenomic binning, comparative biology and taxonomic classification.</title>
        <authorList>
            <person name="Goeker M."/>
        </authorList>
    </citation>
    <scope>NUCLEOTIDE SEQUENCE [LARGE SCALE GENOMIC DNA]</scope>
    <source>
        <strain evidence="6 7">DSM 29005</strain>
    </source>
</reference>
<dbReference type="Gene3D" id="3.30.750.24">
    <property type="entry name" value="STAS domain"/>
    <property type="match status" value="1"/>
</dbReference>
<evidence type="ECO:0000256" key="3">
    <source>
        <dbReference type="ARBA" id="ARBA00024670"/>
    </source>
</evidence>
<evidence type="ECO:0000256" key="1">
    <source>
        <dbReference type="ARBA" id="ARBA00009013"/>
    </source>
</evidence>
<dbReference type="EMBL" id="JAUSUD010000049">
    <property type="protein sequence ID" value="MDQ0233609.1"/>
    <property type="molecule type" value="Genomic_DNA"/>
</dbReference>
<evidence type="ECO:0000313" key="6">
    <source>
        <dbReference type="EMBL" id="MDQ0233609.1"/>
    </source>
</evidence>
<dbReference type="RefSeq" id="WP_307347200.1">
    <property type="nucleotide sequence ID" value="NZ_JAUSUD010000049.1"/>
</dbReference>
<dbReference type="Pfam" id="PF01740">
    <property type="entry name" value="STAS"/>
    <property type="match status" value="1"/>
</dbReference>
<name>A0ABT9ZMY7_9BACI</name>
<evidence type="ECO:0000313" key="7">
    <source>
        <dbReference type="Proteomes" id="UP001234495"/>
    </source>
</evidence>
<proteinExistence type="inferred from homology"/>
<evidence type="ECO:0000256" key="4">
    <source>
        <dbReference type="RuleBase" id="RU003749"/>
    </source>
</evidence>
<dbReference type="PROSITE" id="PS50801">
    <property type="entry name" value="STAS"/>
    <property type="match status" value="1"/>
</dbReference>
<dbReference type="InterPro" id="IPR036513">
    <property type="entry name" value="STAS_dom_sf"/>
</dbReference>
<organism evidence="6 7">
    <name type="scientific">Metabacillus malikii</name>
    <dbReference type="NCBI Taxonomy" id="1504265"/>
    <lineage>
        <taxon>Bacteria</taxon>
        <taxon>Bacillati</taxon>
        <taxon>Bacillota</taxon>
        <taxon>Bacilli</taxon>
        <taxon>Bacillales</taxon>
        <taxon>Bacillaceae</taxon>
        <taxon>Metabacillus</taxon>
    </lineage>
</organism>
<comment type="caution">
    <text evidence="6">The sequence shown here is derived from an EMBL/GenBank/DDBJ whole genome shotgun (WGS) entry which is preliminary data.</text>
</comment>
<dbReference type="PANTHER" id="PTHR33495">
    <property type="entry name" value="ANTI-SIGMA FACTOR ANTAGONIST TM_1081-RELATED-RELATED"/>
    <property type="match status" value="1"/>
</dbReference>
<feature type="domain" description="STAS" evidence="5">
    <location>
        <begin position="3"/>
        <end position="110"/>
    </location>
</feature>
<keyword evidence="2" id="KW-0597">Phosphoprotein</keyword>
<dbReference type="PANTHER" id="PTHR33495:SF9">
    <property type="entry name" value="ANTI-SIGMA-B FACTOR ANTAGONIST"/>
    <property type="match status" value="1"/>
</dbReference>
<dbReference type="NCBIfam" id="TIGR00377">
    <property type="entry name" value="ant_ant_sig"/>
    <property type="match status" value="1"/>
</dbReference>
<dbReference type="InterPro" id="IPR003658">
    <property type="entry name" value="Anti-sigma_ant"/>
</dbReference>
<protein>
    <recommendedName>
        <fullName evidence="4">Anti-sigma factor antagonist</fullName>
    </recommendedName>
</protein>
<gene>
    <name evidence="6" type="ORF">J2S19_004959</name>
</gene>